<accession>A0ABD5UE13</accession>
<keyword evidence="4" id="KW-0804">Transcription</keyword>
<dbReference type="CDD" id="cd00130">
    <property type="entry name" value="PAS"/>
    <property type="match status" value="1"/>
</dbReference>
<dbReference type="InterPro" id="IPR013767">
    <property type="entry name" value="PAS_fold"/>
</dbReference>
<reference evidence="7 8" key="1">
    <citation type="journal article" date="2019" name="Int. J. Syst. Evol. Microbiol.">
        <title>The Global Catalogue of Microorganisms (GCM) 10K type strain sequencing project: providing services to taxonomists for standard genome sequencing and annotation.</title>
        <authorList>
            <consortium name="The Broad Institute Genomics Platform"/>
            <consortium name="The Broad Institute Genome Sequencing Center for Infectious Disease"/>
            <person name="Wu L."/>
            <person name="Ma J."/>
        </authorList>
    </citation>
    <scope>NUCLEOTIDE SEQUENCE [LARGE SCALE GENOMIC DNA]</scope>
    <source>
        <strain evidence="7 8">PSRA2</strain>
    </source>
</reference>
<proteinExistence type="predicted"/>
<evidence type="ECO:0000256" key="1">
    <source>
        <dbReference type="ARBA" id="ARBA00022679"/>
    </source>
</evidence>
<dbReference type="SUPFAM" id="SSF55785">
    <property type="entry name" value="PYP-like sensor domain (PAS domain)"/>
    <property type="match status" value="1"/>
</dbReference>
<dbReference type="InterPro" id="IPR000700">
    <property type="entry name" value="PAS-assoc_C"/>
</dbReference>
<evidence type="ECO:0000256" key="4">
    <source>
        <dbReference type="ARBA" id="ARBA00023163"/>
    </source>
</evidence>
<keyword evidence="1" id="KW-0808">Transferase</keyword>
<dbReference type="Gene3D" id="3.30.450.40">
    <property type="match status" value="3"/>
</dbReference>
<evidence type="ECO:0000313" key="7">
    <source>
        <dbReference type="EMBL" id="MFC6837770.1"/>
    </source>
</evidence>
<dbReference type="PANTHER" id="PTHR34236">
    <property type="entry name" value="DIMETHYL SULFOXIDE REDUCTASE TRANSCRIPTIONAL ACTIVATOR"/>
    <property type="match status" value="1"/>
</dbReference>
<keyword evidence="2" id="KW-0418">Kinase</keyword>
<dbReference type="Gene3D" id="1.10.10.10">
    <property type="entry name" value="Winged helix-like DNA-binding domain superfamily/Winged helix DNA-binding domain"/>
    <property type="match status" value="1"/>
</dbReference>
<evidence type="ECO:0000256" key="2">
    <source>
        <dbReference type="ARBA" id="ARBA00022777"/>
    </source>
</evidence>
<sequence length="971" mass="104520">MISGRIRNEDAVATVRVLSVGASYADAADGAPALTVEHASTAEDGLDRVSAGGRIDCVVCGHELPDMTCARFTDRLRALDDEVPLVVFVPAGDDVAAADALDAGATDVIRADGAVSESLLCARVRNAVRASVGADTWAYVDDLSALRQAALEGTAPATLFDDALSLVARTVGASRCGLFERRETDGGDELVLRAAVGWDEDALDSLRARGNSVTAAATETPGEVQHNRREGGGDEVALALSVGGKPWGALTAVAPDGEAFTDHDAEVLASVAAVLEPAIARRRRARELKRYEAVVETVDDGVYALDLDYRITEVSDALCETTGFDRDDLVGADVRSLVDLPAETDCFETATERNGRPVGSRQFDVAHAEGGTIPIETQFSVFRGPDGEEELVGVVRDVTDRTQYEQTLTALNNSTHGLLRAESRAEVGERIAATASDVLDLPGVAVYLFDGDNGQLEPATVSEGMRSLVGDLPALGPGDTSLAWQAFVAGEEIHSDDIREREEVYDPDTPFRSGLYVPLGEHGVLVVESTRTAAFEEPTVELVDLLAASAEAALNRVRRESQLRERDRELREQNARLTGLQQTNDIIRAIDRALVQANTREEIERAVCDRLATADNFAFAWIGTPDEAGEALRPRTWAGEERGYLDAVSFSLAEAREPAAAATATREPVVVSEVANGFQAEPWRRSALTNDYLSVLAVPLVHGDVLYGTLAVYADEQGAFDETTQTVLGEAGETIANAINTVETQRTLLADRVTELELAIDEPDVFLRTLAAHLDARLTVDDIIEESGGASLVFLTAEGTDTESLAALEEAFVSVERVDVIAERDGAIRCELRFNGADVAPALTDYGAVVRELAADGERIRATVELPYDADVREFVESVQATHPNTDLLARHNQTSAVQSERDVRAGITERLTERQYEVLRTAYASGFFEWPRDRTGQEVAASLDISQPTFNKHLRAAEGKLFTMLLDDET</sequence>
<dbReference type="PANTHER" id="PTHR34236:SF1">
    <property type="entry name" value="DIMETHYL SULFOXIDE REDUCTASE TRANSCRIPTIONAL ACTIVATOR"/>
    <property type="match status" value="1"/>
</dbReference>
<dbReference type="AlphaFoldDB" id="A0ABD5UE13"/>
<dbReference type="SMART" id="SM00091">
    <property type="entry name" value="PAS"/>
    <property type="match status" value="1"/>
</dbReference>
<dbReference type="InterPro" id="IPR007050">
    <property type="entry name" value="HTH_bacterioopsin"/>
</dbReference>
<dbReference type="InterPro" id="IPR000014">
    <property type="entry name" value="PAS"/>
</dbReference>
<dbReference type="Proteomes" id="UP001596406">
    <property type="component" value="Unassembled WGS sequence"/>
</dbReference>
<dbReference type="EMBL" id="JBHSXM010000001">
    <property type="protein sequence ID" value="MFC6837770.1"/>
    <property type="molecule type" value="Genomic_DNA"/>
</dbReference>
<dbReference type="Pfam" id="PF01590">
    <property type="entry name" value="GAF"/>
    <property type="match status" value="1"/>
</dbReference>
<dbReference type="GO" id="GO:0016301">
    <property type="term" value="F:kinase activity"/>
    <property type="evidence" value="ECO:0007669"/>
    <property type="project" value="UniProtKB-KW"/>
</dbReference>
<evidence type="ECO:0000256" key="3">
    <source>
        <dbReference type="ARBA" id="ARBA00023015"/>
    </source>
</evidence>
<dbReference type="InterPro" id="IPR011006">
    <property type="entry name" value="CheY-like_superfamily"/>
</dbReference>
<dbReference type="Pfam" id="PF04967">
    <property type="entry name" value="HTH_10"/>
    <property type="match status" value="1"/>
</dbReference>
<dbReference type="PROSITE" id="PS50113">
    <property type="entry name" value="PAC"/>
    <property type="match status" value="1"/>
</dbReference>
<dbReference type="Pfam" id="PF00989">
    <property type="entry name" value="PAS"/>
    <property type="match status" value="1"/>
</dbReference>
<keyword evidence="8" id="KW-1185">Reference proteome</keyword>
<dbReference type="InterPro" id="IPR036388">
    <property type="entry name" value="WH-like_DNA-bd_sf"/>
</dbReference>
<dbReference type="InterPro" id="IPR031803">
    <property type="entry name" value="BAT_GAF/HTH-assoc"/>
</dbReference>
<gene>
    <name evidence="7" type="ORF">ACFQHK_14845</name>
</gene>
<dbReference type="SUPFAM" id="SSF52172">
    <property type="entry name" value="CheY-like"/>
    <property type="match status" value="1"/>
</dbReference>
<feature type="domain" description="PAS" evidence="5">
    <location>
        <begin position="287"/>
        <end position="340"/>
    </location>
</feature>
<protein>
    <submittedName>
        <fullName evidence="7">Bacterio-opsin activator domain-containing protein</fullName>
    </submittedName>
</protein>
<feature type="domain" description="PAC" evidence="6">
    <location>
        <begin position="359"/>
        <end position="410"/>
    </location>
</feature>
<evidence type="ECO:0000313" key="8">
    <source>
        <dbReference type="Proteomes" id="UP001596406"/>
    </source>
</evidence>
<dbReference type="InterPro" id="IPR029016">
    <property type="entry name" value="GAF-like_dom_sf"/>
</dbReference>
<comment type="caution">
    <text evidence="7">The sequence shown here is derived from an EMBL/GenBank/DDBJ whole genome shotgun (WGS) entry which is preliminary data.</text>
</comment>
<dbReference type="Pfam" id="PF13185">
    <property type="entry name" value="GAF_2"/>
    <property type="match status" value="2"/>
</dbReference>
<organism evidence="7 8">
    <name type="scientific">Halomarina ordinaria</name>
    <dbReference type="NCBI Taxonomy" id="3033939"/>
    <lineage>
        <taxon>Archaea</taxon>
        <taxon>Methanobacteriati</taxon>
        <taxon>Methanobacteriota</taxon>
        <taxon>Stenosarchaea group</taxon>
        <taxon>Halobacteria</taxon>
        <taxon>Halobacteriales</taxon>
        <taxon>Natronomonadaceae</taxon>
        <taxon>Halomarina</taxon>
    </lineage>
</organism>
<dbReference type="PROSITE" id="PS50112">
    <property type="entry name" value="PAS"/>
    <property type="match status" value="1"/>
</dbReference>
<dbReference type="SMART" id="SM00065">
    <property type="entry name" value="GAF"/>
    <property type="match status" value="3"/>
</dbReference>
<keyword evidence="3" id="KW-0805">Transcription regulation</keyword>
<dbReference type="RefSeq" id="WP_304449432.1">
    <property type="nucleotide sequence ID" value="NZ_JARRAH010000001.1"/>
</dbReference>
<evidence type="ECO:0000259" key="5">
    <source>
        <dbReference type="PROSITE" id="PS50112"/>
    </source>
</evidence>
<dbReference type="SUPFAM" id="SSF55781">
    <property type="entry name" value="GAF domain-like"/>
    <property type="match status" value="3"/>
</dbReference>
<dbReference type="InterPro" id="IPR035965">
    <property type="entry name" value="PAS-like_dom_sf"/>
</dbReference>
<dbReference type="Gene3D" id="3.30.450.20">
    <property type="entry name" value="PAS domain"/>
    <property type="match status" value="1"/>
</dbReference>
<dbReference type="InterPro" id="IPR003018">
    <property type="entry name" value="GAF"/>
</dbReference>
<dbReference type="Pfam" id="PF15915">
    <property type="entry name" value="BAT"/>
    <property type="match status" value="1"/>
</dbReference>
<dbReference type="NCBIfam" id="TIGR00229">
    <property type="entry name" value="sensory_box"/>
    <property type="match status" value="1"/>
</dbReference>
<dbReference type="Gene3D" id="3.40.50.2300">
    <property type="match status" value="1"/>
</dbReference>
<name>A0ABD5UE13_9EURY</name>
<evidence type="ECO:0000259" key="6">
    <source>
        <dbReference type="PROSITE" id="PS50113"/>
    </source>
</evidence>